<name>A0A512DAW2_9CELL</name>
<dbReference type="InterPro" id="IPR011256">
    <property type="entry name" value="Reg_factor_effector_dom_sf"/>
</dbReference>
<proteinExistence type="predicted"/>
<evidence type="ECO:0000313" key="2">
    <source>
        <dbReference type="EMBL" id="GEO33621.1"/>
    </source>
</evidence>
<evidence type="ECO:0000313" key="3">
    <source>
        <dbReference type="Proteomes" id="UP000321181"/>
    </source>
</evidence>
<dbReference type="Gene3D" id="3.20.80.10">
    <property type="entry name" value="Regulatory factor, effector binding domain"/>
    <property type="match status" value="1"/>
</dbReference>
<protein>
    <recommendedName>
        <fullName evidence="1">GyrI-like small molecule binding domain-containing protein</fullName>
    </recommendedName>
</protein>
<sequence>MTTSTTRTDLTRTVDSYRARRGEIRLVEVPPLRYLAVDGHGDPNSAPEYATALGVLYPVAYALKFASRDRLGRDYVVPPLEGLWSAEDLTAFTTRRDKSAWDWTMMLMTPGWLTDEHVAAARAAVVARKPALPVQLVRVDLLDEGLCAQTLRVGSFEDEGPVLADLHHRFVPEHGLELTGRHHEIYLSDPRRTAPDRLRTILRQPVRRAHEGS</sequence>
<feature type="domain" description="GyrI-like small molecule binding" evidence="1">
    <location>
        <begin position="113"/>
        <end position="205"/>
    </location>
</feature>
<reference evidence="2 3" key="1">
    <citation type="submission" date="2019-07" db="EMBL/GenBank/DDBJ databases">
        <title>Whole genome shotgun sequence of Cellulomonas aerilata NBRC 106308.</title>
        <authorList>
            <person name="Hosoyama A."/>
            <person name="Uohara A."/>
            <person name="Ohji S."/>
            <person name="Ichikawa N."/>
        </authorList>
    </citation>
    <scope>NUCLEOTIDE SEQUENCE [LARGE SCALE GENOMIC DNA]</scope>
    <source>
        <strain evidence="2 3">NBRC 106308</strain>
    </source>
</reference>
<organism evidence="2 3">
    <name type="scientific">Cellulomonas aerilata</name>
    <dbReference type="NCBI Taxonomy" id="515326"/>
    <lineage>
        <taxon>Bacteria</taxon>
        <taxon>Bacillati</taxon>
        <taxon>Actinomycetota</taxon>
        <taxon>Actinomycetes</taxon>
        <taxon>Micrococcales</taxon>
        <taxon>Cellulomonadaceae</taxon>
        <taxon>Cellulomonas</taxon>
    </lineage>
</organism>
<keyword evidence="3" id="KW-1185">Reference proteome</keyword>
<dbReference type="InterPro" id="IPR029442">
    <property type="entry name" value="GyrI-like"/>
</dbReference>
<dbReference type="SUPFAM" id="SSF55136">
    <property type="entry name" value="Probable bacterial effector-binding domain"/>
    <property type="match status" value="1"/>
</dbReference>
<dbReference type="EMBL" id="BJYY01000011">
    <property type="protein sequence ID" value="GEO33621.1"/>
    <property type="molecule type" value="Genomic_DNA"/>
</dbReference>
<dbReference type="AlphaFoldDB" id="A0A512DAW2"/>
<dbReference type="Pfam" id="PF06445">
    <property type="entry name" value="GyrI-like"/>
    <property type="match status" value="1"/>
</dbReference>
<evidence type="ECO:0000259" key="1">
    <source>
        <dbReference type="Pfam" id="PF06445"/>
    </source>
</evidence>
<gene>
    <name evidence="2" type="ORF">CAE01nite_13460</name>
</gene>
<dbReference type="Proteomes" id="UP000321181">
    <property type="component" value="Unassembled WGS sequence"/>
</dbReference>
<comment type="caution">
    <text evidence="2">The sequence shown here is derived from an EMBL/GenBank/DDBJ whole genome shotgun (WGS) entry which is preliminary data.</text>
</comment>
<accession>A0A512DAW2</accession>